<comment type="caution">
    <text evidence="1">The sequence shown here is derived from an EMBL/GenBank/DDBJ whole genome shotgun (WGS) entry which is preliminary data.</text>
</comment>
<reference evidence="1 2" key="1">
    <citation type="submission" date="2019-07" db="EMBL/GenBank/DDBJ databases">
        <title>Cryptosporangium phraense sp. nov., isolated from plant litter.</title>
        <authorList>
            <person name="Suriyachadkun C."/>
        </authorList>
    </citation>
    <scope>NUCLEOTIDE SEQUENCE [LARGE SCALE GENOMIC DNA]</scope>
    <source>
        <strain evidence="1 2">A-T 5661</strain>
    </source>
</reference>
<organism evidence="1 2">
    <name type="scientific">Cryptosporangium phraense</name>
    <dbReference type="NCBI Taxonomy" id="2593070"/>
    <lineage>
        <taxon>Bacteria</taxon>
        <taxon>Bacillati</taxon>
        <taxon>Actinomycetota</taxon>
        <taxon>Actinomycetes</taxon>
        <taxon>Cryptosporangiales</taxon>
        <taxon>Cryptosporangiaceae</taxon>
        <taxon>Cryptosporangium</taxon>
    </lineage>
</organism>
<dbReference type="InParanoid" id="A0A545AI51"/>
<protein>
    <recommendedName>
        <fullName evidence="3">MafI family immunity protein</fullName>
    </recommendedName>
</protein>
<evidence type="ECO:0000313" key="1">
    <source>
        <dbReference type="EMBL" id="TQS40992.1"/>
    </source>
</evidence>
<evidence type="ECO:0008006" key="3">
    <source>
        <dbReference type="Google" id="ProtNLM"/>
    </source>
</evidence>
<sequence>MPRFEPADVQALAHVVDSITRREGTYSFLDSVKDLARVDEPDTAIDHLAGGLLGWNLSISPDEFAIIERLCHAWDTADRIDDFAALVRPDPSTDLQP</sequence>
<dbReference type="AlphaFoldDB" id="A0A545AI51"/>
<keyword evidence="2" id="KW-1185">Reference proteome</keyword>
<evidence type="ECO:0000313" key="2">
    <source>
        <dbReference type="Proteomes" id="UP000317982"/>
    </source>
</evidence>
<dbReference type="EMBL" id="VIRS01000031">
    <property type="protein sequence ID" value="TQS40992.1"/>
    <property type="molecule type" value="Genomic_DNA"/>
</dbReference>
<name>A0A545AI51_9ACTN</name>
<gene>
    <name evidence="1" type="ORF">FL583_31955</name>
</gene>
<dbReference type="Proteomes" id="UP000317982">
    <property type="component" value="Unassembled WGS sequence"/>
</dbReference>
<accession>A0A545AI51</accession>
<proteinExistence type="predicted"/>